<dbReference type="AlphaFoldDB" id="A0A0S4XND4"/>
<sequence>MQISFHTHIVSGREKGIKMNSNTHIQEYLENYLKLSSPEYAILLNGKWGSGKTYFIDTFIGEYKEPNIKFIKISLFGLKNTNSIDEEIFQNLHPLLGSKYAKITGNILKSALKLGVNLDWNQDDKKDGTVNVDLKEFNPLDFFSDKKKSKQEIIFIFDDLERTEINLKEVLGYINYLVEQSNFKVIILANEEKINNDDYKEFKEKIIGKTFEVKHSFEHILTSFIDTKTDSSKQILKTNTQIIKNAYEKAGYNNLRHISQILFDFEYFTKNIDEEYLKHKEFVSILINNFFAISIELKSANLSRKELFKRPTIVWNFIDNKENKETEIEKVYKKYNINNNPLFDGKIWVKILLDNSIEKEELNELISNLSFFLEEYNELSWVKIWNYRELSDKDFTENLNDVVNKFKNCEYDIPEHFIHVIALLIFFSKNKLCTLTVEDIKKQVETCITNKYSNHQNWKNKLFKNSMRFNSTGLGYTGEDDQDFGDIFSKIIEENKNIYELEENNKQKQLLKKFLESIKKLDKEFLISFLLKDFESTPILSYLNPNDFTTLLTTIENKNISKLTDILHERYADNKSLDGKLYYCHLTDELIFWKDVKANLDTYIQITDENKISIFLLKQFNGYLVEKIIEKMEQCQS</sequence>
<dbReference type="EMBL" id="FAXN01000039">
    <property type="protein sequence ID" value="CUV65582.1"/>
    <property type="molecule type" value="Genomic_DNA"/>
</dbReference>
<dbReference type="InterPro" id="IPR027417">
    <property type="entry name" value="P-loop_NTPase"/>
</dbReference>
<accession>A0A0S4XND4</accession>
<dbReference type="Gene3D" id="3.40.50.300">
    <property type="entry name" value="P-loop containing nucleotide triphosphate hydrolases"/>
    <property type="match status" value="1"/>
</dbReference>
<dbReference type="Pfam" id="PF07693">
    <property type="entry name" value="KAP_NTPase"/>
    <property type="match status" value="1"/>
</dbReference>
<dbReference type="SUPFAM" id="SSF52540">
    <property type="entry name" value="P-loop containing nucleoside triphosphate hydrolases"/>
    <property type="match status" value="1"/>
</dbReference>
<evidence type="ECO:0000313" key="2">
    <source>
        <dbReference type="EMBL" id="CUV65582.1"/>
    </source>
</evidence>
<dbReference type="InterPro" id="IPR011646">
    <property type="entry name" value="KAP_P-loop"/>
</dbReference>
<gene>
    <name evidence="2" type="ORF">BN3087_390033</name>
</gene>
<reference evidence="2" key="1">
    <citation type="submission" date="2015-11" db="EMBL/GenBank/DDBJ databases">
        <authorList>
            <person name="Zhang Y."/>
            <person name="Guo Z."/>
        </authorList>
    </citation>
    <scope>NUCLEOTIDE SEQUENCE</scope>
    <source>
        <strain evidence="2">BN30871</strain>
    </source>
</reference>
<name>A0A0S4XND4_9BACT</name>
<evidence type="ECO:0000259" key="1">
    <source>
        <dbReference type="Pfam" id="PF07693"/>
    </source>
</evidence>
<protein>
    <recommendedName>
        <fullName evidence="1">KAP NTPase domain-containing protein</fullName>
    </recommendedName>
</protein>
<feature type="domain" description="KAP NTPase" evidence="1">
    <location>
        <begin position="24"/>
        <end position="269"/>
    </location>
</feature>
<organism evidence="2">
    <name type="scientific">Sulfurovum sp. enrichment culture clone C5</name>
    <dbReference type="NCBI Taxonomy" id="497650"/>
    <lineage>
        <taxon>Bacteria</taxon>
        <taxon>Pseudomonadati</taxon>
        <taxon>Campylobacterota</taxon>
        <taxon>Epsilonproteobacteria</taxon>
        <taxon>Campylobacterales</taxon>
        <taxon>Sulfurovaceae</taxon>
        <taxon>Sulfurovum</taxon>
        <taxon>environmental samples</taxon>
    </lineage>
</organism>
<proteinExistence type="predicted"/>